<dbReference type="Gene3D" id="3.40.50.720">
    <property type="entry name" value="NAD(P)-binding Rossmann-like Domain"/>
    <property type="match status" value="1"/>
</dbReference>
<dbReference type="GO" id="GO:0009423">
    <property type="term" value="P:chorismate biosynthetic process"/>
    <property type="evidence" value="ECO:0007669"/>
    <property type="project" value="TreeGrafter"/>
</dbReference>
<proteinExistence type="predicted"/>
<dbReference type="GO" id="GO:0009073">
    <property type="term" value="P:aromatic amino acid family biosynthetic process"/>
    <property type="evidence" value="ECO:0007669"/>
    <property type="project" value="UniProtKB-KW"/>
</dbReference>
<comment type="pathway">
    <text evidence="1">Metabolic intermediate biosynthesis; chorismate biosynthesis; chorismate from D-erythrose 4-phosphate and phosphoenolpyruvate: step 4/7.</text>
</comment>
<keyword evidence="5" id="KW-1185">Reference proteome</keyword>
<evidence type="ECO:0000313" key="4">
    <source>
        <dbReference type="EMBL" id="ASY27670.1"/>
    </source>
</evidence>
<dbReference type="EMBL" id="CP016782">
    <property type="protein sequence ID" value="ASY27670.1"/>
    <property type="molecule type" value="Genomic_DNA"/>
</dbReference>
<evidence type="ECO:0000313" key="5">
    <source>
        <dbReference type="Proteomes" id="UP000217221"/>
    </source>
</evidence>
<dbReference type="GO" id="GO:0004764">
    <property type="term" value="F:shikimate 3-dehydrogenase (NADP+) activity"/>
    <property type="evidence" value="ECO:0007669"/>
    <property type="project" value="InterPro"/>
</dbReference>
<evidence type="ECO:0000256" key="1">
    <source>
        <dbReference type="ARBA" id="ARBA00004871"/>
    </source>
</evidence>
<dbReference type="RefSeq" id="WP_095697967.1">
    <property type="nucleotide sequence ID" value="NZ_CP016782.1"/>
</dbReference>
<organism evidence="4 5">
    <name type="scientific">Candidatus Planktophila limnetica</name>
    <dbReference type="NCBI Taxonomy" id="573600"/>
    <lineage>
        <taxon>Bacteria</taxon>
        <taxon>Bacillati</taxon>
        <taxon>Actinomycetota</taxon>
        <taxon>Actinomycetes</taxon>
        <taxon>Candidatus Nanopelagicales</taxon>
        <taxon>Candidatus Nanopelagicaceae</taxon>
        <taxon>Candidatus Planktophila</taxon>
    </lineage>
</organism>
<dbReference type="InterPro" id="IPR013708">
    <property type="entry name" value="Shikimate_DH-bd_N"/>
</dbReference>
<sequence>MINAAVLGSPISHSLSPRLHMSAYKYLKISGHYDSFEVPAGSLHEFLSDKSNGWTGFSLTMPLKEEVLSIAEVIDPLVKRIQSGNTLIRKDDSWSLYSTDVLGFQNAWNLENSSKPKSVLIVGSGATARAAAAAFDDANTSISVLHRNLEREESMQASVKASGMKFLPWQFTNDLYKFDLVINTTPKAVLDSFAQELTQKPIGTFFDVIYNPWPTQFASAWMKTGAPVISGLDLLIAQGIEQIKLFSGMDFDEHELSTYLKKELTSK</sequence>
<dbReference type="Gene3D" id="3.40.50.10860">
    <property type="entry name" value="Leucine Dehydrogenase, chain A, domain 1"/>
    <property type="match status" value="1"/>
</dbReference>
<dbReference type="InterPro" id="IPR022893">
    <property type="entry name" value="Shikimate_DH_fam"/>
</dbReference>
<gene>
    <name evidence="4" type="ORF">PHILAsVB114_03240</name>
</gene>
<name>A0A249LEX1_9ACTN</name>
<dbReference type="GO" id="GO:0019632">
    <property type="term" value="P:shikimate metabolic process"/>
    <property type="evidence" value="ECO:0007669"/>
    <property type="project" value="TreeGrafter"/>
</dbReference>
<accession>A0A249LEX1</accession>
<dbReference type="KEGG" id="plim:PHILAsVB114_03240"/>
<dbReference type="PANTHER" id="PTHR21089:SF1">
    <property type="entry name" value="BIFUNCTIONAL 3-DEHYDROQUINATE DEHYDRATASE_SHIKIMATE DEHYDROGENASE, CHLOROPLASTIC"/>
    <property type="match status" value="1"/>
</dbReference>
<reference evidence="4 5" key="1">
    <citation type="submission" date="2016-07" db="EMBL/GenBank/DDBJ databases">
        <title>High microdiversification within the ubiquitous acI lineage of Actinobacteria.</title>
        <authorList>
            <person name="Neuenschwander S.M."/>
            <person name="Salcher M."/>
            <person name="Ghai R."/>
            <person name="Pernthaler J."/>
        </authorList>
    </citation>
    <scope>NUCLEOTIDE SEQUENCE [LARGE SCALE GENOMIC DNA]</scope>
    <source>
        <strain evidence="4">MMS-VB-114</strain>
    </source>
</reference>
<dbReference type="AlphaFoldDB" id="A0A249LEX1"/>
<evidence type="ECO:0000259" key="3">
    <source>
        <dbReference type="Pfam" id="PF08501"/>
    </source>
</evidence>
<dbReference type="InterPro" id="IPR036291">
    <property type="entry name" value="NAD(P)-bd_dom_sf"/>
</dbReference>
<dbReference type="Pfam" id="PF08501">
    <property type="entry name" value="Shikimate_dh_N"/>
    <property type="match status" value="1"/>
</dbReference>
<protein>
    <submittedName>
        <fullName evidence="4">Shikimate dehydrogenase</fullName>
    </submittedName>
</protein>
<keyword evidence="2" id="KW-0028">Amino-acid biosynthesis</keyword>
<dbReference type="GO" id="GO:0050661">
    <property type="term" value="F:NADP binding"/>
    <property type="evidence" value="ECO:0007669"/>
    <property type="project" value="TreeGrafter"/>
</dbReference>
<evidence type="ECO:0000256" key="2">
    <source>
        <dbReference type="ARBA" id="ARBA00023141"/>
    </source>
</evidence>
<dbReference type="PANTHER" id="PTHR21089">
    <property type="entry name" value="SHIKIMATE DEHYDROGENASE"/>
    <property type="match status" value="1"/>
</dbReference>
<keyword evidence="2" id="KW-0057">Aromatic amino acid biosynthesis</keyword>
<dbReference type="SUPFAM" id="SSF51735">
    <property type="entry name" value="NAD(P)-binding Rossmann-fold domains"/>
    <property type="match status" value="1"/>
</dbReference>
<dbReference type="GO" id="GO:0005829">
    <property type="term" value="C:cytosol"/>
    <property type="evidence" value="ECO:0007669"/>
    <property type="project" value="TreeGrafter"/>
</dbReference>
<dbReference type="OrthoDB" id="9776868at2"/>
<dbReference type="Proteomes" id="UP000217221">
    <property type="component" value="Chromosome"/>
</dbReference>
<dbReference type="InterPro" id="IPR046346">
    <property type="entry name" value="Aminoacid_DH-like_N_sf"/>
</dbReference>
<dbReference type="SUPFAM" id="SSF53223">
    <property type="entry name" value="Aminoacid dehydrogenase-like, N-terminal domain"/>
    <property type="match status" value="1"/>
</dbReference>
<feature type="domain" description="Shikimate dehydrogenase substrate binding N-terminal" evidence="3">
    <location>
        <begin position="6"/>
        <end position="87"/>
    </location>
</feature>